<evidence type="ECO:0000256" key="1">
    <source>
        <dbReference type="SAM" id="MobiDB-lite"/>
    </source>
</evidence>
<feature type="compositionally biased region" description="Polar residues" evidence="1">
    <location>
        <begin position="1"/>
        <end position="13"/>
    </location>
</feature>
<dbReference type="AlphaFoldDB" id="A0A8D9BQN3"/>
<name>A0A8D9BQN3_9HEMI</name>
<organism evidence="2">
    <name type="scientific">Cacopsylla melanoneura</name>
    <dbReference type="NCBI Taxonomy" id="428564"/>
    <lineage>
        <taxon>Eukaryota</taxon>
        <taxon>Metazoa</taxon>
        <taxon>Ecdysozoa</taxon>
        <taxon>Arthropoda</taxon>
        <taxon>Hexapoda</taxon>
        <taxon>Insecta</taxon>
        <taxon>Pterygota</taxon>
        <taxon>Neoptera</taxon>
        <taxon>Paraneoptera</taxon>
        <taxon>Hemiptera</taxon>
        <taxon>Sternorrhyncha</taxon>
        <taxon>Psylloidea</taxon>
        <taxon>Psyllidae</taxon>
        <taxon>Psyllinae</taxon>
        <taxon>Cacopsylla</taxon>
    </lineage>
</organism>
<protein>
    <submittedName>
        <fullName evidence="2">Uncharacterized protein</fullName>
    </submittedName>
</protein>
<feature type="region of interest" description="Disordered" evidence="1">
    <location>
        <begin position="1"/>
        <end position="53"/>
    </location>
</feature>
<proteinExistence type="predicted"/>
<accession>A0A8D9BQN3</accession>
<dbReference type="EMBL" id="HBUF01660033">
    <property type="protein sequence ID" value="CAG6788476.1"/>
    <property type="molecule type" value="Transcribed_RNA"/>
</dbReference>
<sequence>MWNLINQDNNSSRIYRVSPIPSKPRDVRKRKGNDPQASTAPPLTSDQGDTQPLVSILKRNTASDRTKPKKRVRFCLPPSRKKWPQRASFDMPRAMSDLNVTRRKLTLSAMDICEMMSRSQFF</sequence>
<reference evidence="2" key="1">
    <citation type="submission" date="2021-05" db="EMBL/GenBank/DDBJ databases">
        <authorList>
            <person name="Alioto T."/>
            <person name="Alioto T."/>
            <person name="Gomez Garrido J."/>
        </authorList>
    </citation>
    <scope>NUCLEOTIDE SEQUENCE</scope>
</reference>
<feature type="compositionally biased region" description="Polar residues" evidence="1">
    <location>
        <begin position="35"/>
        <end position="53"/>
    </location>
</feature>
<evidence type="ECO:0000313" key="2">
    <source>
        <dbReference type="EMBL" id="CAG6788476.1"/>
    </source>
</evidence>
<dbReference type="EMBL" id="HBUF01660034">
    <property type="protein sequence ID" value="CAG6788477.1"/>
    <property type="molecule type" value="Transcribed_RNA"/>
</dbReference>